<dbReference type="EMBL" id="JABAIM010000003">
    <property type="protein sequence ID" value="NLR76059.1"/>
    <property type="molecule type" value="Genomic_DNA"/>
</dbReference>
<dbReference type="Gene3D" id="3.40.980.10">
    <property type="entry name" value="MoaB/Mog-like domain"/>
    <property type="match status" value="1"/>
</dbReference>
<name>A0A847SFM6_9NEIS</name>
<evidence type="ECO:0000313" key="2">
    <source>
        <dbReference type="EMBL" id="NLR76059.1"/>
    </source>
</evidence>
<dbReference type="PANTHER" id="PTHR13939:SF0">
    <property type="entry name" value="NMN AMIDOHYDROLASE-LIKE PROTEIN YFAY"/>
    <property type="match status" value="1"/>
</dbReference>
<keyword evidence="3" id="KW-1185">Reference proteome</keyword>
<feature type="domain" description="MoaB/Mog" evidence="1">
    <location>
        <begin position="5"/>
        <end position="165"/>
    </location>
</feature>
<gene>
    <name evidence="2" type="ORF">HF682_12910</name>
</gene>
<dbReference type="RefSeq" id="WP_168877736.1">
    <property type="nucleotide sequence ID" value="NZ_JABAIM010000003.1"/>
</dbReference>
<evidence type="ECO:0000259" key="1">
    <source>
        <dbReference type="SMART" id="SM00852"/>
    </source>
</evidence>
<reference evidence="2 3" key="1">
    <citation type="submission" date="2020-04" db="EMBL/GenBank/DDBJ databases">
        <title>Draft genome of Leeia sp. IMCC25680.</title>
        <authorList>
            <person name="Song J."/>
            <person name="Cho J.-C."/>
        </authorList>
    </citation>
    <scope>NUCLEOTIDE SEQUENCE [LARGE SCALE GENOMIC DNA]</scope>
    <source>
        <strain evidence="2 3">IMCC25680</strain>
    </source>
</reference>
<sequence>MPAIGAYIIGDEILSGRRQDKHLTALIDILGERGLQLGWCQYLGDDREQQAAAYARSLQTDDIVFSFGGIGATPDDQSRQAFALAAGVPLLQHPEGIRELEAQFGAEAWPNRVRMVEFPQGARLIPNPVNRVPGFSWQHHHFVPGFPNMAWPMVRWVLAQVYPDLHAPRQQTRSFLCHDARESVLLPLMEQFVARYPALRLSSLPHSIDPQQPKPPVIEFGVTGPAAEADAACEWLKAALRAEGYRLS</sequence>
<proteinExistence type="predicted"/>
<dbReference type="AlphaFoldDB" id="A0A847SFM6"/>
<dbReference type="Proteomes" id="UP000587991">
    <property type="component" value="Unassembled WGS sequence"/>
</dbReference>
<dbReference type="PANTHER" id="PTHR13939">
    <property type="entry name" value="NICOTINAMIDE-NUCLEOTIDE AMIDOHYDROLASE PNCC"/>
    <property type="match status" value="1"/>
</dbReference>
<dbReference type="InterPro" id="IPR001453">
    <property type="entry name" value="MoaB/Mog_dom"/>
</dbReference>
<evidence type="ECO:0000313" key="3">
    <source>
        <dbReference type="Proteomes" id="UP000587991"/>
    </source>
</evidence>
<organism evidence="2 3">
    <name type="scientific">Leeia aquatica</name>
    <dbReference type="NCBI Taxonomy" id="2725557"/>
    <lineage>
        <taxon>Bacteria</taxon>
        <taxon>Pseudomonadati</taxon>
        <taxon>Pseudomonadota</taxon>
        <taxon>Betaproteobacteria</taxon>
        <taxon>Neisseriales</taxon>
        <taxon>Leeiaceae</taxon>
        <taxon>Leeia</taxon>
    </lineage>
</organism>
<dbReference type="InterPro" id="IPR036425">
    <property type="entry name" value="MoaB/Mog-like_dom_sf"/>
</dbReference>
<comment type="caution">
    <text evidence="2">The sequence shown here is derived from an EMBL/GenBank/DDBJ whole genome shotgun (WGS) entry which is preliminary data.</text>
</comment>
<dbReference type="SUPFAM" id="SSF53218">
    <property type="entry name" value="Molybdenum cofactor biosynthesis proteins"/>
    <property type="match status" value="1"/>
</dbReference>
<dbReference type="CDD" id="cd00885">
    <property type="entry name" value="cinA"/>
    <property type="match status" value="1"/>
</dbReference>
<dbReference type="SMART" id="SM00852">
    <property type="entry name" value="MoCF_biosynth"/>
    <property type="match status" value="1"/>
</dbReference>
<accession>A0A847SFM6</accession>
<dbReference type="Pfam" id="PF00994">
    <property type="entry name" value="MoCF_biosynth"/>
    <property type="match status" value="1"/>
</dbReference>
<dbReference type="InterPro" id="IPR050101">
    <property type="entry name" value="CinA"/>
</dbReference>
<protein>
    <submittedName>
        <fullName evidence="2">Competence/damage-inducible protein A</fullName>
    </submittedName>
</protein>